<sequence>MQGLKVDGILPERNSGSATARPFGQDALNLLD</sequence>
<keyword evidence="3" id="KW-1185">Reference proteome</keyword>
<dbReference type="Proteomes" id="UP000770785">
    <property type="component" value="Unassembled WGS sequence"/>
</dbReference>
<dbReference type="EMBL" id="JAATJH010000004">
    <property type="protein sequence ID" value="NJC27131.1"/>
    <property type="molecule type" value="Genomic_DNA"/>
</dbReference>
<feature type="region of interest" description="Disordered" evidence="1">
    <location>
        <begin position="1"/>
        <end position="32"/>
    </location>
</feature>
<name>A0ABX0XCW0_9BACT</name>
<evidence type="ECO:0000313" key="3">
    <source>
        <dbReference type="Proteomes" id="UP000770785"/>
    </source>
</evidence>
<comment type="caution">
    <text evidence="2">The sequence shown here is derived from an EMBL/GenBank/DDBJ whole genome shotgun (WGS) entry which is preliminary data.</text>
</comment>
<organism evidence="2 3">
    <name type="scientific">Neolewinella antarctica</name>
    <dbReference type="NCBI Taxonomy" id="442734"/>
    <lineage>
        <taxon>Bacteria</taxon>
        <taxon>Pseudomonadati</taxon>
        <taxon>Bacteroidota</taxon>
        <taxon>Saprospiria</taxon>
        <taxon>Saprospirales</taxon>
        <taxon>Lewinellaceae</taxon>
        <taxon>Neolewinella</taxon>
    </lineage>
</organism>
<evidence type="ECO:0000256" key="1">
    <source>
        <dbReference type="SAM" id="MobiDB-lite"/>
    </source>
</evidence>
<gene>
    <name evidence="2" type="ORF">GGR27_002644</name>
</gene>
<proteinExistence type="predicted"/>
<accession>A0ABX0XCW0</accession>
<evidence type="ECO:0000313" key="2">
    <source>
        <dbReference type="EMBL" id="NJC27131.1"/>
    </source>
</evidence>
<reference evidence="2 3" key="1">
    <citation type="submission" date="2020-03" db="EMBL/GenBank/DDBJ databases">
        <title>Genomic Encyclopedia of Type Strains, Phase IV (KMG-IV): sequencing the most valuable type-strain genomes for metagenomic binning, comparative biology and taxonomic classification.</title>
        <authorList>
            <person name="Goeker M."/>
        </authorList>
    </citation>
    <scope>NUCLEOTIDE SEQUENCE [LARGE SCALE GENOMIC DNA]</scope>
    <source>
        <strain evidence="2 3">DSM 105096</strain>
    </source>
</reference>
<protein>
    <submittedName>
        <fullName evidence="2">Uncharacterized protein</fullName>
    </submittedName>
</protein>